<organism evidence="6">
    <name type="scientific">mine drainage metagenome</name>
    <dbReference type="NCBI Taxonomy" id="410659"/>
    <lineage>
        <taxon>unclassified sequences</taxon>
        <taxon>metagenomes</taxon>
        <taxon>ecological metagenomes</taxon>
    </lineage>
</organism>
<dbReference type="Gene3D" id="3.40.50.300">
    <property type="entry name" value="P-loop containing nucleotide triphosphate hydrolases"/>
    <property type="match status" value="1"/>
</dbReference>
<evidence type="ECO:0000256" key="3">
    <source>
        <dbReference type="ARBA" id="ARBA00022840"/>
    </source>
</evidence>
<keyword evidence="2" id="KW-0547">Nucleotide-binding</keyword>
<evidence type="ECO:0000259" key="5">
    <source>
        <dbReference type="PROSITE" id="PS50893"/>
    </source>
</evidence>
<dbReference type="SUPFAM" id="SSF52540">
    <property type="entry name" value="P-loop containing nucleoside triphosphate hydrolases"/>
    <property type="match status" value="1"/>
</dbReference>
<feature type="domain" description="ABC transporter" evidence="5">
    <location>
        <begin position="10"/>
        <end position="246"/>
    </location>
</feature>
<proteinExistence type="predicted"/>
<dbReference type="GO" id="GO:0005524">
    <property type="term" value="F:ATP binding"/>
    <property type="evidence" value="ECO:0007669"/>
    <property type="project" value="UniProtKB-KW"/>
</dbReference>
<dbReference type="CDD" id="cd03214">
    <property type="entry name" value="ABC_Iron-Siderophores_B12_Hemin"/>
    <property type="match status" value="1"/>
</dbReference>
<dbReference type="PANTHER" id="PTHR42794:SF1">
    <property type="entry name" value="HEMIN IMPORT ATP-BINDING PROTEIN HMUV"/>
    <property type="match status" value="1"/>
</dbReference>
<protein>
    <submittedName>
        <fullName evidence="6">Iron(3+)-hydroxamate import ATP-binding protein FhuC</fullName>
        <ecNumber evidence="6">3.6.3.34</ecNumber>
    </submittedName>
</protein>
<gene>
    <name evidence="6" type="primary">fhuC_1</name>
    <name evidence="6" type="ORF">GALL_189110</name>
</gene>
<evidence type="ECO:0000256" key="1">
    <source>
        <dbReference type="ARBA" id="ARBA00022448"/>
    </source>
</evidence>
<reference evidence="6" key="1">
    <citation type="submission" date="2016-10" db="EMBL/GenBank/DDBJ databases">
        <title>Sequence of Gallionella enrichment culture.</title>
        <authorList>
            <person name="Poehlein A."/>
            <person name="Muehling M."/>
            <person name="Daniel R."/>
        </authorList>
    </citation>
    <scope>NUCLEOTIDE SEQUENCE</scope>
</reference>
<dbReference type="InterPro" id="IPR003593">
    <property type="entry name" value="AAA+_ATPase"/>
</dbReference>
<dbReference type="PROSITE" id="PS50893">
    <property type="entry name" value="ABC_TRANSPORTER_2"/>
    <property type="match status" value="1"/>
</dbReference>
<dbReference type="PANTHER" id="PTHR42794">
    <property type="entry name" value="HEMIN IMPORT ATP-BINDING PROTEIN HMUV"/>
    <property type="match status" value="1"/>
</dbReference>
<dbReference type="InterPro" id="IPR003439">
    <property type="entry name" value="ABC_transporter-like_ATP-bd"/>
</dbReference>
<evidence type="ECO:0000256" key="4">
    <source>
        <dbReference type="ARBA" id="ARBA00022967"/>
    </source>
</evidence>
<keyword evidence="3 6" id="KW-0067">ATP-binding</keyword>
<dbReference type="PROSITE" id="PS00211">
    <property type="entry name" value="ABC_TRANSPORTER_1"/>
    <property type="match status" value="1"/>
</dbReference>
<dbReference type="GO" id="GO:0016887">
    <property type="term" value="F:ATP hydrolysis activity"/>
    <property type="evidence" value="ECO:0007669"/>
    <property type="project" value="InterPro"/>
</dbReference>
<dbReference type="EC" id="3.6.3.34" evidence="6"/>
<dbReference type="SMART" id="SM00382">
    <property type="entry name" value="AAA"/>
    <property type="match status" value="1"/>
</dbReference>
<sequence length="261" mass="28518">MTSVNPPPLLSARRLEIAVGDKTLVRSLDLSLNGGDTLAILGRNGSGKTTLLTTLAGLRLPSGGDVELLGEPYAAHEPRAAARLRGLLTQMQTDAFPASVLETALIGRHPHLSRWAWEGLADERIAREALAAVGLEGLEEREVHTLSGGERQRLGIATLLTQQPLLYLLDEPLAHLDLAHQIAMLELMKRYAAECRAGFVIVLHDMNLARRYCRRALLLFGDGRWREGASEEVLTAENLSELYGQPLRELPDGDSCYFVAA</sequence>
<dbReference type="InterPro" id="IPR027417">
    <property type="entry name" value="P-loop_NTPase"/>
</dbReference>
<keyword evidence="4" id="KW-1278">Translocase</keyword>
<name>A0A1J5S4E9_9ZZZZ</name>
<keyword evidence="6" id="KW-0378">Hydrolase</keyword>
<dbReference type="Pfam" id="PF00005">
    <property type="entry name" value="ABC_tran"/>
    <property type="match status" value="1"/>
</dbReference>
<accession>A0A1J5S4E9</accession>
<keyword evidence="1" id="KW-0813">Transport</keyword>
<comment type="caution">
    <text evidence="6">The sequence shown here is derived from an EMBL/GenBank/DDBJ whole genome shotgun (WGS) entry which is preliminary data.</text>
</comment>
<evidence type="ECO:0000256" key="2">
    <source>
        <dbReference type="ARBA" id="ARBA00022741"/>
    </source>
</evidence>
<dbReference type="AlphaFoldDB" id="A0A1J5S4E9"/>
<evidence type="ECO:0000313" key="6">
    <source>
        <dbReference type="EMBL" id="OIQ98999.1"/>
    </source>
</evidence>
<dbReference type="InterPro" id="IPR017871">
    <property type="entry name" value="ABC_transporter-like_CS"/>
</dbReference>
<dbReference type="EMBL" id="MLJW01000111">
    <property type="protein sequence ID" value="OIQ98999.1"/>
    <property type="molecule type" value="Genomic_DNA"/>
</dbReference>